<dbReference type="AlphaFoldDB" id="A0A803PEL2"/>
<organism evidence="2 3">
    <name type="scientific">Cannabis sativa</name>
    <name type="common">Hemp</name>
    <name type="synonym">Marijuana</name>
    <dbReference type="NCBI Taxonomy" id="3483"/>
    <lineage>
        <taxon>Eukaryota</taxon>
        <taxon>Viridiplantae</taxon>
        <taxon>Streptophyta</taxon>
        <taxon>Embryophyta</taxon>
        <taxon>Tracheophyta</taxon>
        <taxon>Spermatophyta</taxon>
        <taxon>Magnoliopsida</taxon>
        <taxon>eudicotyledons</taxon>
        <taxon>Gunneridae</taxon>
        <taxon>Pentapetalae</taxon>
        <taxon>rosids</taxon>
        <taxon>fabids</taxon>
        <taxon>Rosales</taxon>
        <taxon>Cannabaceae</taxon>
        <taxon>Cannabis</taxon>
    </lineage>
</organism>
<name>A0A803PEL2_CANSA</name>
<accession>A0A803PEL2</accession>
<reference evidence="2" key="2">
    <citation type="submission" date="2021-03" db="UniProtKB">
        <authorList>
            <consortium name="EnsemblPlants"/>
        </authorList>
    </citation>
    <scope>IDENTIFICATION</scope>
</reference>
<feature type="compositionally biased region" description="Polar residues" evidence="1">
    <location>
        <begin position="10"/>
        <end position="20"/>
    </location>
</feature>
<keyword evidence="3" id="KW-1185">Reference proteome</keyword>
<dbReference type="EMBL" id="UZAU01000400">
    <property type="status" value="NOT_ANNOTATED_CDS"/>
    <property type="molecule type" value="Genomic_DNA"/>
</dbReference>
<sequence>MHHFVVKSNVFDSDSNSNPNKLKLGYGGSSNERPLCPKPRRPVGPAIPDFLKPLRCSNHSQYSSDERSGILNLIEDKFERGRESGSERSGRVVCVVLTGGRVKSWVVGSRYGQGRSLDEAPWEREVLEAAMDDFSF</sequence>
<dbReference type="Proteomes" id="UP000596661">
    <property type="component" value="Chromosome 4"/>
</dbReference>
<dbReference type="EnsemblPlants" id="evm.model.04.1793">
    <property type="protein sequence ID" value="cds.evm.model.04.1793"/>
    <property type="gene ID" value="evm.TU.04.1793"/>
</dbReference>
<feature type="region of interest" description="Disordered" evidence="1">
    <location>
        <begin position="1"/>
        <end position="42"/>
    </location>
</feature>
<evidence type="ECO:0000313" key="3">
    <source>
        <dbReference type="Proteomes" id="UP000596661"/>
    </source>
</evidence>
<dbReference type="Gramene" id="evm.model.04.1793">
    <property type="protein sequence ID" value="cds.evm.model.04.1793"/>
    <property type="gene ID" value="evm.TU.04.1793"/>
</dbReference>
<proteinExistence type="predicted"/>
<evidence type="ECO:0000256" key="1">
    <source>
        <dbReference type="SAM" id="MobiDB-lite"/>
    </source>
</evidence>
<reference evidence="2" key="1">
    <citation type="submission" date="2018-11" db="EMBL/GenBank/DDBJ databases">
        <authorList>
            <person name="Grassa J C."/>
        </authorList>
    </citation>
    <scope>NUCLEOTIDE SEQUENCE [LARGE SCALE GENOMIC DNA]</scope>
</reference>
<protein>
    <submittedName>
        <fullName evidence="2">Uncharacterized protein</fullName>
    </submittedName>
</protein>
<evidence type="ECO:0000313" key="2">
    <source>
        <dbReference type="EnsemblPlants" id="cds.evm.model.04.1793"/>
    </source>
</evidence>